<name>A0ABY4GHA6_9BACI</name>
<evidence type="ECO:0000313" key="3">
    <source>
        <dbReference type="Proteomes" id="UP000831537"/>
    </source>
</evidence>
<dbReference type="Pfam" id="PF13129">
    <property type="entry name" value="DUF3953"/>
    <property type="match status" value="1"/>
</dbReference>
<organism evidence="2 3">
    <name type="scientific">Gracilibacillus salinarum</name>
    <dbReference type="NCBI Taxonomy" id="2932255"/>
    <lineage>
        <taxon>Bacteria</taxon>
        <taxon>Bacillati</taxon>
        <taxon>Bacillota</taxon>
        <taxon>Bacilli</taxon>
        <taxon>Bacillales</taxon>
        <taxon>Bacillaceae</taxon>
        <taxon>Gracilibacillus</taxon>
    </lineage>
</organism>
<evidence type="ECO:0000256" key="1">
    <source>
        <dbReference type="SAM" id="Phobius"/>
    </source>
</evidence>
<keyword evidence="3" id="KW-1185">Reference proteome</keyword>
<keyword evidence="1" id="KW-1133">Transmembrane helix</keyword>
<evidence type="ECO:0000313" key="2">
    <source>
        <dbReference type="EMBL" id="UOQ83534.1"/>
    </source>
</evidence>
<keyword evidence="1" id="KW-0812">Transmembrane</keyword>
<feature type="transmembrane region" description="Helical" evidence="1">
    <location>
        <begin position="54"/>
        <end position="73"/>
    </location>
</feature>
<protein>
    <submittedName>
        <fullName evidence="2">DUF3953 domain-containing protein</fullName>
    </submittedName>
</protein>
<feature type="transmembrane region" description="Helical" evidence="1">
    <location>
        <begin position="29"/>
        <end position="47"/>
    </location>
</feature>
<proteinExistence type="predicted"/>
<feature type="transmembrane region" description="Helical" evidence="1">
    <location>
        <begin position="5"/>
        <end position="23"/>
    </location>
</feature>
<accession>A0ABY4GHA6</accession>
<dbReference type="InterPro" id="IPR025018">
    <property type="entry name" value="DUF3953"/>
</dbReference>
<sequence length="74" mass="7915">MLLNIIIALSSIAVISGSIYSLLAGEYGIQPYLNLLLGLTILALGIKNFQKNRAIAAFCFLAAGFSLFVGTYML</sequence>
<dbReference type="Proteomes" id="UP000831537">
    <property type="component" value="Chromosome"/>
</dbReference>
<dbReference type="RefSeq" id="WP_244740500.1">
    <property type="nucleotide sequence ID" value="NZ_CP095071.1"/>
</dbReference>
<gene>
    <name evidence="2" type="ORF">MUN87_12275</name>
</gene>
<keyword evidence="1" id="KW-0472">Membrane</keyword>
<dbReference type="EMBL" id="CP095071">
    <property type="protein sequence ID" value="UOQ83534.1"/>
    <property type="molecule type" value="Genomic_DNA"/>
</dbReference>
<reference evidence="2 3" key="1">
    <citation type="submission" date="2022-04" db="EMBL/GenBank/DDBJ databases">
        <title>Gracilibacillus sp. isolated from saltern.</title>
        <authorList>
            <person name="Won M."/>
            <person name="Lee C.-M."/>
            <person name="Woen H.-Y."/>
            <person name="Kwon S.-W."/>
        </authorList>
    </citation>
    <scope>NUCLEOTIDE SEQUENCE [LARGE SCALE GENOMIC DNA]</scope>
    <source>
        <strain evidence="2 3">SSPM10-3</strain>
    </source>
</reference>